<comment type="caution">
    <text evidence="3">The sequence shown here is derived from an EMBL/GenBank/DDBJ whole genome shotgun (WGS) entry which is preliminary data.</text>
</comment>
<feature type="region of interest" description="Disordered" evidence="1">
    <location>
        <begin position="28"/>
        <end position="68"/>
    </location>
</feature>
<feature type="chain" id="PRO_5046472909" description="Lipoprotein" evidence="2">
    <location>
        <begin position="29"/>
        <end position="236"/>
    </location>
</feature>
<gene>
    <name evidence="3" type="ORF">P4I72_20150</name>
</gene>
<dbReference type="Proteomes" id="UP001338137">
    <property type="component" value="Unassembled WGS sequence"/>
</dbReference>
<feature type="signal peptide" evidence="2">
    <location>
        <begin position="1"/>
        <end position="28"/>
    </location>
</feature>
<evidence type="ECO:0000313" key="3">
    <source>
        <dbReference type="EMBL" id="MEC0229443.1"/>
    </source>
</evidence>
<feature type="compositionally biased region" description="Low complexity" evidence="1">
    <location>
        <begin position="168"/>
        <end position="191"/>
    </location>
</feature>
<feature type="compositionally biased region" description="Gly residues" evidence="1">
    <location>
        <begin position="144"/>
        <end position="167"/>
    </location>
</feature>
<feature type="compositionally biased region" description="Gly residues" evidence="1">
    <location>
        <begin position="204"/>
        <end position="222"/>
    </location>
</feature>
<feature type="region of interest" description="Disordered" evidence="1">
    <location>
        <begin position="138"/>
        <end position="236"/>
    </location>
</feature>
<organism evidence="3 4">
    <name type="scientific">Paenibacillus alba</name>
    <dbReference type="NCBI Taxonomy" id="1197127"/>
    <lineage>
        <taxon>Bacteria</taxon>
        <taxon>Bacillati</taxon>
        <taxon>Bacillota</taxon>
        <taxon>Bacilli</taxon>
        <taxon>Bacillales</taxon>
        <taxon>Paenibacillaceae</taxon>
        <taxon>Paenibacillus</taxon>
    </lineage>
</organism>
<proteinExistence type="predicted"/>
<evidence type="ECO:0000256" key="1">
    <source>
        <dbReference type="SAM" id="MobiDB-lite"/>
    </source>
</evidence>
<name>A0ABU6G5J4_9BACL</name>
<dbReference type="EMBL" id="JARLKY010000051">
    <property type="protein sequence ID" value="MEC0229443.1"/>
    <property type="molecule type" value="Genomic_DNA"/>
</dbReference>
<evidence type="ECO:0000313" key="4">
    <source>
        <dbReference type="Proteomes" id="UP001338137"/>
    </source>
</evidence>
<evidence type="ECO:0000256" key="2">
    <source>
        <dbReference type="SAM" id="SignalP"/>
    </source>
</evidence>
<dbReference type="RefSeq" id="WP_326073488.1">
    <property type="nucleotide sequence ID" value="NZ_JARLKY010000051.1"/>
</dbReference>
<sequence>MKANMKKMAGICVLVPVLLTGCASGSQPADGKAAAAASTAQPAQNQDQGTKASPNAANNGANRPAMSTEQRQMFSTMQTLLMLDKADGLAITKDQAQVMLPVAEEAVTKGELTDDKKTKLLEKLTDAQKKFVEDAATRMNNRGNGNGGNGGPNSGTNGDKGNGGGKRGNAAGDPAKAPAASAKPDASSGSSTGTGNEQAPAKGQGDGKGPAGNGGGNRGFGDPGKELVELLQTKLK</sequence>
<protein>
    <recommendedName>
        <fullName evidence="5">Lipoprotein</fullName>
    </recommendedName>
</protein>
<accession>A0ABU6G5J4</accession>
<evidence type="ECO:0008006" key="5">
    <source>
        <dbReference type="Google" id="ProtNLM"/>
    </source>
</evidence>
<keyword evidence="4" id="KW-1185">Reference proteome</keyword>
<feature type="compositionally biased region" description="Low complexity" evidence="1">
    <location>
        <begin position="29"/>
        <end position="43"/>
    </location>
</feature>
<reference evidence="3 4" key="1">
    <citation type="submission" date="2023-03" db="EMBL/GenBank/DDBJ databases">
        <title>Bacillus Genome Sequencing.</title>
        <authorList>
            <person name="Dunlap C."/>
        </authorList>
    </citation>
    <scope>NUCLEOTIDE SEQUENCE [LARGE SCALE GENOMIC DNA]</scope>
    <source>
        <strain evidence="3 4">BD-533</strain>
    </source>
</reference>
<dbReference type="PROSITE" id="PS51257">
    <property type="entry name" value="PROKAR_LIPOPROTEIN"/>
    <property type="match status" value="1"/>
</dbReference>
<feature type="compositionally biased region" description="Low complexity" evidence="1">
    <location>
        <begin position="52"/>
        <end position="65"/>
    </location>
</feature>
<keyword evidence="2" id="KW-0732">Signal</keyword>